<dbReference type="AlphaFoldDB" id="A0A5E4XN44"/>
<evidence type="ECO:0000313" key="7">
    <source>
        <dbReference type="EMBL" id="VVE37528.1"/>
    </source>
</evidence>
<dbReference type="GO" id="GO:0046872">
    <property type="term" value="F:metal ion binding"/>
    <property type="evidence" value="ECO:0007669"/>
    <property type="project" value="UniProtKB-KW"/>
</dbReference>
<feature type="transmembrane region" description="Helical" evidence="5">
    <location>
        <begin position="79"/>
        <end position="100"/>
    </location>
</feature>
<keyword evidence="3 7" id="KW-0378">Hydrolase</keyword>
<dbReference type="FunFam" id="3.60.21.10:FF:000028">
    <property type="entry name" value="Putative metallophosphoesterase"/>
    <property type="match status" value="1"/>
</dbReference>
<feature type="transmembrane region" description="Helical" evidence="5">
    <location>
        <begin position="20"/>
        <end position="38"/>
    </location>
</feature>
<proteinExistence type="inferred from homology"/>
<keyword evidence="2" id="KW-0479">Metal-binding</keyword>
<reference evidence="7 8" key="1">
    <citation type="submission" date="2019-08" db="EMBL/GenBank/DDBJ databases">
        <authorList>
            <person name="Peeters C."/>
        </authorList>
    </citation>
    <scope>NUCLEOTIDE SEQUENCE [LARGE SCALE GENOMIC DNA]</scope>
    <source>
        <strain evidence="7 8">LMG 30175</strain>
    </source>
</reference>
<feature type="transmembrane region" description="Helical" evidence="5">
    <location>
        <begin position="44"/>
        <end position="67"/>
    </location>
</feature>
<evidence type="ECO:0000313" key="8">
    <source>
        <dbReference type="Proteomes" id="UP000414233"/>
    </source>
</evidence>
<dbReference type="GO" id="GO:0009245">
    <property type="term" value="P:lipid A biosynthetic process"/>
    <property type="evidence" value="ECO:0007669"/>
    <property type="project" value="TreeGrafter"/>
</dbReference>
<dbReference type="Pfam" id="PF00149">
    <property type="entry name" value="Metallophos"/>
    <property type="match status" value="1"/>
</dbReference>
<name>A0A5E4XN44_9BURK</name>
<comment type="cofactor">
    <cofactor evidence="1">
        <name>a divalent metal cation</name>
        <dbReference type="ChEBI" id="CHEBI:60240"/>
    </cofactor>
</comment>
<dbReference type="PANTHER" id="PTHR31302:SF31">
    <property type="entry name" value="PHOSPHODIESTERASE YAEI"/>
    <property type="match status" value="1"/>
</dbReference>
<evidence type="ECO:0000256" key="4">
    <source>
        <dbReference type="ARBA" id="ARBA00061089"/>
    </source>
</evidence>
<evidence type="ECO:0000256" key="1">
    <source>
        <dbReference type="ARBA" id="ARBA00001968"/>
    </source>
</evidence>
<keyword evidence="5" id="KW-0472">Membrane</keyword>
<dbReference type="GO" id="GO:0016020">
    <property type="term" value="C:membrane"/>
    <property type="evidence" value="ECO:0007669"/>
    <property type="project" value="GOC"/>
</dbReference>
<dbReference type="CDD" id="cd07385">
    <property type="entry name" value="MPP_YkuE_C"/>
    <property type="match status" value="1"/>
</dbReference>
<comment type="similarity">
    <text evidence="4">Belongs to the metallophosphoesterase superfamily.</text>
</comment>
<dbReference type="InterPro" id="IPR029052">
    <property type="entry name" value="Metallo-depent_PP-like"/>
</dbReference>
<dbReference type="InterPro" id="IPR051158">
    <property type="entry name" value="Metallophosphoesterase_sf"/>
</dbReference>
<dbReference type="InterPro" id="IPR004843">
    <property type="entry name" value="Calcineurin-like_PHP"/>
</dbReference>
<keyword evidence="5" id="KW-1133">Transmembrane helix</keyword>
<gene>
    <name evidence="7" type="primary">cpdA_1</name>
    <name evidence="7" type="ORF">PTE30175_03879</name>
</gene>
<dbReference type="GO" id="GO:0008758">
    <property type="term" value="F:UDP-2,3-diacylglucosamine hydrolase activity"/>
    <property type="evidence" value="ECO:0007669"/>
    <property type="project" value="TreeGrafter"/>
</dbReference>
<dbReference type="GO" id="GO:0004115">
    <property type="term" value="F:3',5'-cyclic-AMP phosphodiesterase activity"/>
    <property type="evidence" value="ECO:0007669"/>
    <property type="project" value="UniProtKB-EC"/>
</dbReference>
<keyword evidence="5" id="KW-0812">Transmembrane</keyword>
<dbReference type="EC" id="3.1.4.53" evidence="7"/>
<evidence type="ECO:0000256" key="5">
    <source>
        <dbReference type="SAM" id="Phobius"/>
    </source>
</evidence>
<protein>
    <submittedName>
        <fullName evidence="7">3',5'-cyclic adenosine monophosphate phosphodiesterase CpdA</fullName>
        <ecNumber evidence="7">3.1.4.53</ecNumber>
    </submittedName>
</protein>
<dbReference type="Gene3D" id="3.60.21.10">
    <property type="match status" value="1"/>
</dbReference>
<dbReference type="EMBL" id="CABPRZ010000018">
    <property type="protein sequence ID" value="VVE37528.1"/>
    <property type="molecule type" value="Genomic_DNA"/>
</dbReference>
<dbReference type="Proteomes" id="UP000414233">
    <property type="component" value="Unassembled WGS sequence"/>
</dbReference>
<dbReference type="SUPFAM" id="SSF56300">
    <property type="entry name" value="Metallo-dependent phosphatases"/>
    <property type="match status" value="1"/>
</dbReference>
<evidence type="ECO:0000256" key="2">
    <source>
        <dbReference type="ARBA" id="ARBA00022723"/>
    </source>
</evidence>
<accession>A0A5E4XN44</accession>
<evidence type="ECO:0000259" key="6">
    <source>
        <dbReference type="Pfam" id="PF00149"/>
    </source>
</evidence>
<feature type="domain" description="Calcineurin-like phosphoesterase" evidence="6">
    <location>
        <begin position="165"/>
        <end position="332"/>
    </location>
</feature>
<feature type="transmembrane region" description="Helical" evidence="5">
    <location>
        <begin position="120"/>
        <end position="139"/>
    </location>
</feature>
<dbReference type="PANTHER" id="PTHR31302">
    <property type="entry name" value="TRANSMEMBRANE PROTEIN WITH METALLOPHOSPHOESTERASE DOMAIN-RELATED"/>
    <property type="match status" value="1"/>
</dbReference>
<sequence length="391" mass="42148">MSDIPSPQPRRRAMSARPRMLFLAVFALLHAYIGWRLLPVLPVAMPWKVLGALGLAASCVLIPVGMMGRSIQKQPLSDYLSWAGMLCVGIFSSLFVLTLLRDAMLFVVPLFTPVDTQLVARSAVLVLILAAFATVVGFFNARRLAQVVEVDVPLAGLPAALHGFTIAQISDIHVGSTIKRGYVDAIVDAVNALKPDMVAVTGDLVDGGVSALSEHTAPLARLCARHGAFFVTGNHEYYSGAPAWTTELRRLGLNVLENAHVVLEHDGAALVVAGVTDFSAHHFDPAKRSDAQAAIAGAPQGMPRILLAHQPRSAQAAEAAGFDLQLSGHTHGGQFWPWMYFVPLQQPFVAGLHRLNRLWVYVSRGTGYWGPPKRFGAPSEITRLRLVPAKG</sequence>
<evidence type="ECO:0000256" key="3">
    <source>
        <dbReference type="ARBA" id="ARBA00022801"/>
    </source>
</evidence>
<organism evidence="7 8">
    <name type="scientific">Pandoraea terrae</name>
    <dbReference type="NCBI Taxonomy" id="1537710"/>
    <lineage>
        <taxon>Bacteria</taxon>
        <taxon>Pseudomonadati</taxon>
        <taxon>Pseudomonadota</taxon>
        <taxon>Betaproteobacteria</taxon>
        <taxon>Burkholderiales</taxon>
        <taxon>Burkholderiaceae</taxon>
        <taxon>Pandoraea</taxon>
    </lineage>
</organism>
<keyword evidence="8" id="KW-1185">Reference proteome</keyword>